<feature type="non-terminal residue" evidence="2">
    <location>
        <position position="1"/>
    </location>
</feature>
<comment type="caution">
    <text evidence="2">The sequence shown here is derived from an EMBL/GenBank/DDBJ whole genome shotgun (WGS) entry which is preliminary data.</text>
</comment>
<feature type="compositionally biased region" description="Pro residues" evidence="1">
    <location>
        <begin position="65"/>
        <end position="80"/>
    </location>
</feature>
<evidence type="ECO:0000313" key="2">
    <source>
        <dbReference type="EMBL" id="GFR48425.1"/>
    </source>
</evidence>
<sequence length="146" mass="14071">PAPAELQPTWGPPDAAAAALPPDAAAAAAAPSVTVLPLPALPDVLHGAVPAARLATNLAALGPASGPPPALRTAPGPGPAPASWTKAWKVAPVPLMQPAPLPAPPPAHQEIRLGSAREEVAAAAVAAGQEAAMAGRAAASVRAARA</sequence>
<feature type="region of interest" description="Disordered" evidence="1">
    <location>
        <begin position="1"/>
        <end position="24"/>
    </location>
</feature>
<reference evidence="2 3" key="1">
    <citation type="journal article" date="2021" name="Sci. Rep.">
        <title>Genome sequencing of the multicellular alga Astrephomene provides insights into convergent evolution of germ-soma differentiation.</title>
        <authorList>
            <person name="Yamashita S."/>
            <person name="Yamamoto K."/>
            <person name="Matsuzaki R."/>
            <person name="Suzuki S."/>
            <person name="Yamaguchi H."/>
            <person name="Hirooka S."/>
            <person name="Minakuchi Y."/>
            <person name="Miyagishima S."/>
            <person name="Kawachi M."/>
            <person name="Toyoda A."/>
            <person name="Nozaki H."/>
        </authorList>
    </citation>
    <scope>NUCLEOTIDE SEQUENCE [LARGE SCALE GENOMIC DNA]</scope>
    <source>
        <strain evidence="2 3">NIES-4017</strain>
    </source>
</reference>
<feature type="region of interest" description="Disordered" evidence="1">
    <location>
        <begin position="60"/>
        <end position="85"/>
    </location>
</feature>
<evidence type="ECO:0000256" key="1">
    <source>
        <dbReference type="SAM" id="MobiDB-lite"/>
    </source>
</evidence>
<organism evidence="2 3">
    <name type="scientific">Astrephomene gubernaculifera</name>
    <dbReference type="NCBI Taxonomy" id="47775"/>
    <lineage>
        <taxon>Eukaryota</taxon>
        <taxon>Viridiplantae</taxon>
        <taxon>Chlorophyta</taxon>
        <taxon>core chlorophytes</taxon>
        <taxon>Chlorophyceae</taxon>
        <taxon>CS clade</taxon>
        <taxon>Chlamydomonadales</taxon>
        <taxon>Astrephomenaceae</taxon>
        <taxon>Astrephomene</taxon>
    </lineage>
</organism>
<protein>
    <submittedName>
        <fullName evidence="2">Uncharacterized protein</fullName>
    </submittedName>
</protein>
<feature type="compositionally biased region" description="Low complexity" evidence="1">
    <location>
        <begin position="12"/>
        <end position="24"/>
    </location>
</feature>
<dbReference type="EMBL" id="BMAR01000023">
    <property type="protein sequence ID" value="GFR48425.1"/>
    <property type="molecule type" value="Genomic_DNA"/>
</dbReference>
<name>A0AAD3HQ02_9CHLO</name>
<dbReference type="AlphaFoldDB" id="A0AAD3HQ02"/>
<accession>A0AAD3HQ02</accession>
<dbReference type="Proteomes" id="UP001054857">
    <property type="component" value="Unassembled WGS sequence"/>
</dbReference>
<gene>
    <name evidence="2" type="ORF">Agub_g10320</name>
</gene>
<keyword evidence="3" id="KW-1185">Reference proteome</keyword>
<evidence type="ECO:0000313" key="3">
    <source>
        <dbReference type="Proteomes" id="UP001054857"/>
    </source>
</evidence>
<proteinExistence type="predicted"/>